<keyword evidence="1" id="KW-1133">Transmembrane helix</keyword>
<dbReference type="EMBL" id="JAJFAT010000006">
    <property type="protein sequence ID" value="MCC3144835.1"/>
    <property type="molecule type" value="Genomic_DNA"/>
</dbReference>
<organism evidence="2 3">
    <name type="scientific">Halanaerobium polyolivorans</name>
    <dbReference type="NCBI Taxonomy" id="2886943"/>
    <lineage>
        <taxon>Bacteria</taxon>
        <taxon>Bacillati</taxon>
        <taxon>Bacillota</taxon>
        <taxon>Clostridia</taxon>
        <taxon>Halanaerobiales</taxon>
        <taxon>Halanaerobiaceae</taxon>
        <taxon>Halanaerobium</taxon>
    </lineage>
</organism>
<dbReference type="AlphaFoldDB" id="A0AAW4WUR5"/>
<feature type="transmembrane region" description="Helical" evidence="1">
    <location>
        <begin position="342"/>
        <end position="360"/>
    </location>
</feature>
<feature type="transmembrane region" description="Helical" evidence="1">
    <location>
        <begin position="92"/>
        <end position="112"/>
    </location>
</feature>
<feature type="transmembrane region" description="Helical" evidence="1">
    <location>
        <begin position="124"/>
        <end position="143"/>
    </location>
</feature>
<evidence type="ECO:0000256" key="1">
    <source>
        <dbReference type="SAM" id="Phobius"/>
    </source>
</evidence>
<evidence type="ECO:0000313" key="3">
    <source>
        <dbReference type="Proteomes" id="UP001199296"/>
    </source>
</evidence>
<gene>
    <name evidence="2" type="ORF">LJ207_05780</name>
</gene>
<sequence length="366" mass="40068">MEKSKFAVPVFLSVAFVWFTTHFGGGFASGRQAAEFFVMHGWYSVFTPILAMGIDAIIFYYAWDFSVVNKTYDYRSWTDEFYYPYHKIFSNLYEIIFVMTMGVATAVAFATGGSTIESALGTPYLPNTIIIAVIIFFLTIFGAKVVRKAATYIGIAIIIGVIVVYGANAVASFPRIIAVISDQTAKTNVWSALWSMLLYASFQAIAVGAYVAVADVLETREDALKAAWAGFVINGVLLTLASLTVLAYYPDILEIPVPTIFVVNNGVGGALAENVISTLIILGVISTGVNFVFGGVKRIIAWWPNDNTGRSHSIFASLVFVVLTWSIARFGLIPLVARGYGFLGYLGIPVLIIPVFYRLIKRRFGS</sequence>
<dbReference type="InterPro" id="IPR038728">
    <property type="entry name" value="YkvI-like"/>
</dbReference>
<comment type="caution">
    <text evidence="2">The sequence shown here is derived from an EMBL/GenBank/DDBJ whole genome shotgun (WGS) entry which is preliminary data.</text>
</comment>
<proteinExistence type="predicted"/>
<feature type="transmembrane region" description="Helical" evidence="1">
    <location>
        <begin position="226"/>
        <end position="249"/>
    </location>
</feature>
<evidence type="ECO:0008006" key="4">
    <source>
        <dbReference type="Google" id="ProtNLM"/>
    </source>
</evidence>
<name>A0AAW4WUR5_9FIRM</name>
<keyword evidence="1" id="KW-0812">Transmembrane</keyword>
<reference evidence="2 3" key="1">
    <citation type="submission" date="2021-10" db="EMBL/GenBank/DDBJ databases">
        <authorList>
            <person name="Grouzdev D.S."/>
            <person name="Pantiukh K.S."/>
            <person name="Krutkina M.S."/>
        </authorList>
    </citation>
    <scope>NUCLEOTIDE SEQUENCE [LARGE SCALE GENOMIC DNA]</scope>
    <source>
        <strain evidence="2 3">Z-7514</strain>
    </source>
</reference>
<accession>A0AAW4WUR5</accession>
<feature type="transmembrane region" description="Helical" evidence="1">
    <location>
        <begin position="150"/>
        <end position="173"/>
    </location>
</feature>
<feature type="transmembrane region" description="Helical" evidence="1">
    <location>
        <begin position="43"/>
        <end position="63"/>
    </location>
</feature>
<feature type="transmembrane region" description="Helical" evidence="1">
    <location>
        <begin position="314"/>
        <end position="336"/>
    </location>
</feature>
<feature type="transmembrane region" description="Helical" evidence="1">
    <location>
        <begin position="193"/>
        <end position="214"/>
    </location>
</feature>
<dbReference type="RefSeq" id="WP_229345025.1">
    <property type="nucleotide sequence ID" value="NZ_JAJFAT010000006.1"/>
</dbReference>
<dbReference type="Proteomes" id="UP001199296">
    <property type="component" value="Unassembled WGS sequence"/>
</dbReference>
<dbReference type="PANTHER" id="PTHR37814">
    <property type="entry name" value="CONSERVED MEMBRANE PROTEIN"/>
    <property type="match status" value="1"/>
</dbReference>
<keyword evidence="1" id="KW-0472">Membrane</keyword>
<keyword evidence="3" id="KW-1185">Reference proteome</keyword>
<feature type="transmembrane region" description="Helical" evidence="1">
    <location>
        <begin position="269"/>
        <end position="293"/>
    </location>
</feature>
<evidence type="ECO:0000313" key="2">
    <source>
        <dbReference type="EMBL" id="MCC3144835.1"/>
    </source>
</evidence>
<protein>
    <recommendedName>
        <fullName evidence="4">Membrane protein YkvI</fullName>
    </recommendedName>
</protein>
<dbReference type="PANTHER" id="PTHR37814:SF1">
    <property type="entry name" value="MEMBRANE PROTEIN"/>
    <property type="match status" value="1"/>
</dbReference>